<dbReference type="Pfam" id="PF00076">
    <property type="entry name" value="RRM_1"/>
    <property type="match status" value="1"/>
</dbReference>
<dbReference type="CDD" id="cd16984">
    <property type="entry name" value="CID_Nrd1_like"/>
    <property type="match status" value="1"/>
</dbReference>
<dbReference type="SMART" id="SM00582">
    <property type="entry name" value="RPR"/>
    <property type="match status" value="1"/>
</dbReference>
<evidence type="ECO:0000256" key="5">
    <source>
        <dbReference type="PROSITE-ProRule" id="PRU00176"/>
    </source>
</evidence>
<keyword evidence="10" id="KW-1185">Reference proteome</keyword>
<dbReference type="Gene3D" id="1.25.40.90">
    <property type="match status" value="1"/>
</dbReference>
<dbReference type="AlphaFoldDB" id="A0A6G1HCG8"/>
<dbReference type="Pfam" id="PF21380">
    <property type="entry name" value="Nrd1-Seb1_dom2"/>
    <property type="match status" value="1"/>
</dbReference>
<feature type="compositionally biased region" description="Low complexity" evidence="6">
    <location>
        <begin position="327"/>
        <end position="347"/>
    </location>
</feature>
<feature type="compositionally biased region" description="Polar residues" evidence="6">
    <location>
        <begin position="178"/>
        <end position="194"/>
    </location>
</feature>
<evidence type="ECO:0008006" key="11">
    <source>
        <dbReference type="Google" id="ProtNLM"/>
    </source>
</evidence>
<dbReference type="InterPro" id="IPR008942">
    <property type="entry name" value="ENTH_VHS"/>
</dbReference>
<dbReference type="SUPFAM" id="SSF48464">
    <property type="entry name" value="ENTH/VHS domain"/>
    <property type="match status" value="1"/>
</dbReference>
<dbReference type="GO" id="GO:0006369">
    <property type="term" value="P:termination of RNA polymerase II transcription"/>
    <property type="evidence" value="ECO:0007669"/>
    <property type="project" value="UniProtKB-ARBA"/>
</dbReference>
<dbReference type="GO" id="GO:0031126">
    <property type="term" value="P:sno(s)RNA 3'-end processing"/>
    <property type="evidence" value="ECO:0007669"/>
    <property type="project" value="UniProtKB-ARBA"/>
</dbReference>
<dbReference type="FunFam" id="1.25.40.90:FF:000026">
    <property type="entry name" value="RNA binding protein Nrd1"/>
    <property type="match status" value="1"/>
</dbReference>
<evidence type="ECO:0000313" key="10">
    <source>
        <dbReference type="Proteomes" id="UP000800041"/>
    </source>
</evidence>
<dbReference type="SUPFAM" id="SSF54928">
    <property type="entry name" value="RNA-binding domain, RBD"/>
    <property type="match status" value="1"/>
</dbReference>
<feature type="compositionally biased region" description="Basic residues" evidence="6">
    <location>
        <begin position="375"/>
        <end position="388"/>
    </location>
</feature>
<feature type="compositionally biased region" description="Polar residues" evidence="6">
    <location>
        <begin position="203"/>
        <end position="229"/>
    </location>
</feature>
<evidence type="ECO:0000256" key="6">
    <source>
        <dbReference type="SAM" id="MobiDB-lite"/>
    </source>
</evidence>
<feature type="region of interest" description="Disordered" evidence="6">
    <location>
        <begin position="609"/>
        <end position="692"/>
    </location>
</feature>
<dbReference type="PROSITE" id="PS51391">
    <property type="entry name" value="CID"/>
    <property type="match status" value="1"/>
</dbReference>
<evidence type="ECO:0000259" key="8">
    <source>
        <dbReference type="PROSITE" id="PS51391"/>
    </source>
</evidence>
<evidence type="ECO:0000256" key="1">
    <source>
        <dbReference type="ARBA" id="ARBA00004123"/>
    </source>
</evidence>
<feature type="compositionally biased region" description="Polar residues" evidence="6">
    <location>
        <begin position="159"/>
        <end position="171"/>
    </location>
</feature>
<dbReference type="InterPro" id="IPR006569">
    <property type="entry name" value="CID_dom"/>
</dbReference>
<evidence type="ECO:0000259" key="7">
    <source>
        <dbReference type="PROSITE" id="PS50102"/>
    </source>
</evidence>
<reference evidence="9" key="1">
    <citation type="journal article" date="2020" name="Stud. Mycol.">
        <title>101 Dothideomycetes genomes: a test case for predicting lifestyles and emergence of pathogens.</title>
        <authorList>
            <person name="Haridas S."/>
            <person name="Albert R."/>
            <person name="Binder M."/>
            <person name="Bloem J."/>
            <person name="Labutti K."/>
            <person name="Salamov A."/>
            <person name="Andreopoulos B."/>
            <person name="Baker S."/>
            <person name="Barry K."/>
            <person name="Bills G."/>
            <person name="Bluhm B."/>
            <person name="Cannon C."/>
            <person name="Castanera R."/>
            <person name="Culley D."/>
            <person name="Daum C."/>
            <person name="Ezra D."/>
            <person name="Gonzalez J."/>
            <person name="Henrissat B."/>
            <person name="Kuo A."/>
            <person name="Liang C."/>
            <person name="Lipzen A."/>
            <person name="Lutzoni F."/>
            <person name="Magnuson J."/>
            <person name="Mondo S."/>
            <person name="Nolan M."/>
            <person name="Ohm R."/>
            <person name="Pangilinan J."/>
            <person name="Park H.-J."/>
            <person name="Ramirez L."/>
            <person name="Alfaro M."/>
            <person name="Sun H."/>
            <person name="Tritt A."/>
            <person name="Yoshinaga Y."/>
            <person name="Zwiers L.-H."/>
            <person name="Turgeon B."/>
            <person name="Goodwin S."/>
            <person name="Spatafora J."/>
            <person name="Crous P."/>
            <person name="Grigoriev I."/>
        </authorList>
    </citation>
    <scope>NUCLEOTIDE SEQUENCE</scope>
    <source>
        <strain evidence="9">CBS 113979</strain>
    </source>
</reference>
<dbReference type="Gene3D" id="3.30.70.330">
    <property type="match status" value="1"/>
</dbReference>
<keyword evidence="2" id="KW-0597">Phosphoprotein</keyword>
<proteinExistence type="predicted"/>
<feature type="domain" description="CID" evidence="8">
    <location>
        <begin position="1"/>
        <end position="154"/>
    </location>
</feature>
<gene>
    <name evidence="9" type="ORF">K402DRAFT_417407</name>
</gene>
<comment type="subcellular location">
    <subcellularLocation>
        <location evidence="1">Nucleus</location>
    </subcellularLocation>
</comment>
<dbReference type="PROSITE" id="PS50102">
    <property type="entry name" value="RRM"/>
    <property type="match status" value="1"/>
</dbReference>
<feature type="compositionally biased region" description="Basic and acidic residues" evidence="6">
    <location>
        <begin position="350"/>
        <end position="374"/>
    </location>
</feature>
<dbReference type="EMBL" id="ML977141">
    <property type="protein sequence ID" value="KAF1990628.1"/>
    <property type="molecule type" value="Genomic_DNA"/>
</dbReference>
<evidence type="ECO:0000313" key="9">
    <source>
        <dbReference type="EMBL" id="KAF1990628.1"/>
    </source>
</evidence>
<feature type="compositionally biased region" description="Basic and acidic residues" evidence="6">
    <location>
        <begin position="657"/>
        <end position="668"/>
    </location>
</feature>
<sequence length="692" mass="74888">MPTLDDLVPMLESLWAGKPPGVAKSKIEASTQICIDNIKADLDIIQKLAHHFTKTPDTHKLGVLYVIDSVTRRWIEQARQTGQALSGKDAPNGTYAAGVYKMTEVLPALMREYLPNVPQAQKERLLKLVDIWEKGSTFPLPMIKNFKDTISNPTAQAATISSTQSLPNGSVQPPAAQIASNNQQVARPNKQDISTLDKPTGVPPQNTSTLYGDAGSSQQPSFSTVSQVSAPFSNGTASYANPAQAGNGTQGQAPQGNGVNWNVLMSLNPTAQVGQAGASATPATMLQDPNQAIQIVQGLIQSGVPVENIPQFLQSLQTMGMMIPTAGAAPASQPASAAAPAPGQQTGDTHGYDNSRRNSLQDDGHYGTHGYPDRSRRRSRSPDRRRRSSPINRRQSPVYGVYDPSMANQESAPEYNEPRRGGRGGGRRSQRNEYRQRSPPPAARNQQASAQSTVPKDQQKFIDFDSTLKEGDFKVLSRTLFVGGVSCSEAELKSIFSRFGKVQTCIVNMDKRHAFVKMYTRQDTVAAKIGMETMQDASTLNKARSTRWGVGFGPRECADYTTGISIIPIERLTDADHKWMMTAPFGGTGGRPLESGMVVEEPDIEIGAGVSSKAISRRIDSGPGKRPTGGNWNARAQNGPPAQNNNNIQHGNQGRNRRNDRQDNRRQEVSNVITAPPAVPGFGFQLPGMNLR</sequence>
<evidence type="ECO:0000256" key="4">
    <source>
        <dbReference type="ARBA" id="ARBA00023242"/>
    </source>
</evidence>
<feature type="compositionally biased region" description="Polar residues" evidence="6">
    <location>
        <begin position="444"/>
        <end position="456"/>
    </location>
</feature>
<dbReference type="GO" id="GO:0032991">
    <property type="term" value="C:protein-containing complex"/>
    <property type="evidence" value="ECO:0007669"/>
    <property type="project" value="UniProtKB-ARBA"/>
</dbReference>
<name>A0A6G1HCG8_9PEZI</name>
<dbReference type="GO" id="GO:0003723">
    <property type="term" value="F:RNA binding"/>
    <property type="evidence" value="ECO:0007669"/>
    <property type="project" value="UniProtKB-UniRule"/>
</dbReference>
<evidence type="ECO:0000256" key="3">
    <source>
        <dbReference type="ARBA" id="ARBA00022884"/>
    </source>
</evidence>
<dbReference type="InterPro" id="IPR000504">
    <property type="entry name" value="RRM_dom"/>
</dbReference>
<dbReference type="OrthoDB" id="79367at2759"/>
<accession>A0A6G1HCG8</accession>
<keyword evidence="3 5" id="KW-0694">RNA-binding</keyword>
<feature type="region of interest" description="Disordered" evidence="6">
    <location>
        <begin position="327"/>
        <end position="458"/>
    </location>
</feature>
<organism evidence="9 10">
    <name type="scientific">Aulographum hederae CBS 113979</name>
    <dbReference type="NCBI Taxonomy" id="1176131"/>
    <lineage>
        <taxon>Eukaryota</taxon>
        <taxon>Fungi</taxon>
        <taxon>Dikarya</taxon>
        <taxon>Ascomycota</taxon>
        <taxon>Pezizomycotina</taxon>
        <taxon>Dothideomycetes</taxon>
        <taxon>Pleosporomycetidae</taxon>
        <taxon>Aulographales</taxon>
        <taxon>Aulographaceae</taxon>
    </lineage>
</organism>
<protein>
    <recommendedName>
        <fullName evidence="11">RNA binding protein Nrd1</fullName>
    </recommendedName>
</protein>
<evidence type="ECO:0000256" key="2">
    <source>
        <dbReference type="ARBA" id="ARBA00022553"/>
    </source>
</evidence>
<feature type="domain" description="RRM" evidence="7">
    <location>
        <begin position="478"/>
        <end position="536"/>
    </location>
</feature>
<dbReference type="FunFam" id="3.30.70.330:FF:000397">
    <property type="entry name" value="RNA binding protein Nrd1"/>
    <property type="match status" value="1"/>
</dbReference>
<dbReference type="InterPro" id="IPR012677">
    <property type="entry name" value="Nucleotide-bd_a/b_plait_sf"/>
</dbReference>
<feature type="region of interest" description="Disordered" evidence="6">
    <location>
        <begin position="159"/>
        <end position="229"/>
    </location>
</feature>
<dbReference type="Proteomes" id="UP000800041">
    <property type="component" value="Unassembled WGS sequence"/>
</dbReference>
<dbReference type="SMART" id="SM00360">
    <property type="entry name" value="RRM"/>
    <property type="match status" value="1"/>
</dbReference>
<dbReference type="GO" id="GO:0005634">
    <property type="term" value="C:nucleus"/>
    <property type="evidence" value="ECO:0007669"/>
    <property type="project" value="UniProtKB-SubCell"/>
</dbReference>
<dbReference type="Pfam" id="PF04818">
    <property type="entry name" value="CID"/>
    <property type="match status" value="1"/>
</dbReference>
<dbReference type="InterPro" id="IPR048892">
    <property type="entry name" value="Nrd1_Seb1_dom2"/>
</dbReference>
<keyword evidence="4" id="KW-0539">Nucleus</keyword>
<feature type="compositionally biased region" description="Low complexity" evidence="6">
    <location>
        <begin position="633"/>
        <end position="654"/>
    </location>
</feature>
<dbReference type="InterPro" id="IPR035979">
    <property type="entry name" value="RBD_domain_sf"/>
</dbReference>
<dbReference type="GO" id="GO:0010629">
    <property type="term" value="P:negative regulation of gene expression"/>
    <property type="evidence" value="ECO:0007669"/>
    <property type="project" value="UniProtKB-ARBA"/>
</dbReference>
<dbReference type="GO" id="GO:0031124">
    <property type="term" value="P:mRNA 3'-end processing"/>
    <property type="evidence" value="ECO:0007669"/>
    <property type="project" value="UniProtKB-ARBA"/>
</dbReference>